<dbReference type="Gene3D" id="3.40.1440.10">
    <property type="entry name" value="GIY-YIG endonuclease"/>
    <property type="match status" value="1"/>
</dbReference>
<name>A0A2M7YKS3_9BACT</name>
<dbReference type="EMBL" id="PFWH01000019">
    <property type="protein sequence ID" value="PJA63577.1"/>
    <property type="molecule type" value="Genomic_DNA"/>
</dbReference>
<dbReference type="InterPro" id="IPR035901">
    <property type="entry name" value="GIY-YIG_endonuc_sf"/>
</dbReference>
<feature type="non-terminal residue" evidence="3">
    <location>
        <position position="76"/>
    </location>
</feature>
<proteinExistence type="inferred from homology"/>
<evidence type="ECO:0000256" key="1">
    <source>
        <dbReference type="ARBA" id="ARBA00007435"/>
    </source>
</evidence>
<dbReference type="SUPFAM" id="SSF82771">
    <property type="entry name" value="GIY-YIG endonuclease"/>
    <property type="match status" value="1"/>
</dbReference>
<accession>A0A2M7YKS3</accession>
<organism evidence="3 4">
    <name type="scientific">Candidatus Portnoybacteria bacterium CG_4_9_14_3_um_filter_44_9</name>
    <dbReference type="NCBI Taxonomy" id="1974806"/>
    <lineage>
        <taxon>Bacteria</taxon>
        <taxon>Candidatus Portnoyibacteriota</taxon>
    </lineage>
</organism>
<dbReference type="PANTHER" id="PTHR34477">
    <property type="entry name" value="UPF0213 PROTEIN YHBQ"/>
    <property type="match status" value="1"/>
</dbReference>
<reference evidence="4" key="1">
    <citation type="submission" date="2017-09" db="EMBL/GenBank/DDBJ databases">
        <title>Depth-based differentiation of microbial function through sediment-hosted aquifers and enrichment of novel symbionts in the deep terrestrial subsurface.</title>
        <authorList>
            <person name="Probst A.J."/>
            <person name="Ladd B."/>
            <person name="Jarett J.K."/>
            <person name="Geller-Mcgrath D.E."/>
            <person name="Sieber C.M.K."/>
            <person name="Emerson J.B."/>
            <person name="Anantharaman K."/>
            <person name="Thomas B.C."/>
            <person name="Malmstrom R."/>
            <person name="Stieglmeier M."/>
            <person name="Klingl A."/>
            <person name="Woyke T."/>
            <person name="Ryan C.M."/>
            <person name="Banfield J.F."/>
        </authorList>
    </citation>
    <scope>NUCLEOTIDE SEQUENCE [LARGE SCALE GENOMIC DNA]</scope>
</reference>
<evidence type="ECO:0000313" key="4">
    <source>
        <dbReference type="Proteomes" id="UP000229026"/>
    </source>
</evidence>
<evidence type="ECO:0000313" key="3">
    <source>
        <dbReference type="EMBL" id="PJA63577.1"/>
    </source>
</evidence>
<sequence length="76" mass="9181">MHSAYIIQNDRDELYIGVSQNPKFRLKEHNAKRGSAFTKRGNFKIVFKETYLTLAEARQREIQIKKWRRDKKEKLI</sequence>
<dbReference type="PROSITE" id="PS50164">
    <property type="entry name" value="GIY_YIG"/>
    <property type="match status" value="1"/>
</dbReference>
<comment type="similarity">
    <text evidence="1">Belongs to the UPF0213 family.</text>
</comment>
<comment type="caution">
    <text evidence="3">The sequence shown here is derived from an EMBL/GenBank/DDBJ whole genome shotgun (WGS) entry which is preliminary data.</text>
</comment>
<protein>
    <recommendedName>
        <fullName evidence="2">GIY-YIG domain-containing protein</fullName>
    </recommendedName>
</protein>
<evidence type="ECO:0000259" key="2">
    <source>
        <dbReference type="PROSITE" id="PS50164"/>
    </source>
</evidence>
<dbReference type="AlphaFoldDB" id="A0A2M7YKS3"/>
<dbReference type="InterPro" id="IPR050190">
    <property type="entry name" value="UPF0213_domain"/>
</dbReference>
<feature type="domain" description="GIY-YIG" evidence="2">
    <location>
        <begin position="1"/>
        <end position="74"/>
    </location>
</feature>
<dbReference type="Pfam" id="PF01541">
    <property type="entry name" value="GIY-YIG"/>
    <property type="match status" value="1"/>
</dbReference>
<gene>
    <name evidence="3" type="ORF">CO161_00530</name>
</gene>
<dbReference type="Proteomes" id="UP000229026">
    <property type="component" value="Unassembled WGS sequence"/>
</dbReference>
<dbReference type="InterPro" id="IPR000305">
    <property type="entry name" value="GIY-YIG_endonuc"/>
</dbReference>
<dbReference type="PANTHER" id="PTHR34477:SF1">
    <property type="entry name" value="UPF0213 PROTEIN YHBQ"/>
    <property type="match status" value="1"/>
</dbReference>